<dbReference type="CDD" id="cd00408">
    <property type="entry name" value="DHDPS-like"/>
    <property type="match status" value="1"/>
</dbReference>
<evidence type="ECO:0000256" key="12">
    <source>
        <dbReference type="HAMAP-Rule" id="MF_00418"/>
    </source>
</evidence>
<dbReference type="NCBIfam" id="TIGR00674">
    <property type="entry name" value="dapA"/>
    <property type="match status" value="1"/>
</dbReference>
<dbReference type="EC" id="4.3.3.7" evidence="4 12"/>
<comment type="caution">
    <text evidence="12">Was originally thought to be a dihydrodipicolinate synthase (DHDPS), catalyzing the condensation of (S)-aspartate-beta-semialdehyde [(S)-ASA] and pyruvate to dihydrodipicolinate (DHDP). However, it was shown in E.coli that the product of the enzymatic reaction is not dihydrodipicolinate but in fact (4S)-4-hydroxy-2,3,4,5-tetrahydro-(2S)-dipicolinic acid (HTPA), and that the consecutive dehydration reaction leading to DHDP is not spontaneous but catalyzed by DapB.</text>
</comment>
<dbReference type="SMART" id="SM01130">
    <property type="entry name" value="DHDPS"/>
    <property type="match status" value="1"/>
</dbReference>
<dbReference type="Gene3D" id="3.20.20.70">
    <property type="entry name" value="Aldolase class I"/>
    <property type="match status" value="1"/>
</dbReference>
<evidence type="ECO:0000256" key="13">
    <source>
        <dbReference type="PIRNR" id="PIRNR001365"/>
    </source>
</evidence>
<name>A0ABR5S719_9MICO</name>
<dbReference type="PRINTS" id="PR00146">
    <property type="entry name" value="DHPICSNTHASE"/>
</dbReference>
<keyword evidence="6 12" id="KW-0028">Amino-acid biosynthesis</keyword>
<dbReference type="InterPro" id="IPR013785">
    <property type="entry name" value="Aldolase_TIM"/>
</dbReference>
<evidence type="ECO:0000313" key="14">
    <source>
        <dbReference type="EMBL" id="KTR40726.1"/>
    </source>
</evidence>
<dbReference type="PIRSF" id="PIRSF001365">
    <property type="entry name" value="DHDPS"/>
    <property type="match status" value="1"/>
</dbReference>
<evidence type="ECO:0000256" key="6">
    <source>
        <dbReference type="ARBA" id="ARBA00022605"/>
    </source>
</evidence>
<evidence type="ECO:0000313" key="15">
    <source>
        <dbReference type="Proteomes" id="UP000078335"/>
    </source>
</evidence>
<dbReference type="Proteomes" id="UP000078335">
    <property type="component" value="Unassembled WGS sequence"/>
</dbReference>
<comment type="subunit">
    <text evidence="12">Homotetramer; dimer of dimers.</text>
</comment>
<organism evidence="14 15">
    <name type="scientific">Curtobacterium oceanosedimentum</name>
    <dbReference type="NCBI Taxonomy" id="465820"/>
    <lineage>
        <taxon>Bacteria</taxon>
        <taxon>Bacillati</taxon>
        <taxon>Actinomycetota</taxon>
        <taxon>Actinomycetes</taxon>
        <taxon>Micrococcales</taxon>
        <taxon>Microbacteriaceae</taxon>
        <taxon>Curtobacterium</taxon>
    </lineage>
</organism>
<comment type="pathway">
    <text evidence="2 12">Amino-acid biosynthesis; L-lysine biosynthesis via DAP pathway; (S)-tetrahydrodipicolinate from L-aspartate: step 3/4.</text>
</comment>
<evidence type="ECO:0000256" key="7">
    <source>
        <dbReference type="ARBA" id="ARBA00022915"/>
    </source>
</evidence>
<keyword evidence="5 12" id="KW-0963">Cytoplasm</keyword>
<comment type="caution">
    <text evidence="12">Lacks conserved residue(s) required for the propagation of feature annotation.</text>
</comment>
<keyword evidence="9 12" id="KW-0456">Lyase</keyword>
<evidence type="ECO:0000256" key="9">
    <source>
        <dbReference type="ARBA" id="ARBA00023239"/>
    </source>
</evidence>
<dbReference type="SUPFAM" id="SSF51569">
    <property type="entry name" value="Aldolase"/>
    <property type="match status" value="1"/>
</dbReference>
<feature type="active site" description="Proton donor/acceptor" evidence="12">
    <location>
        <position position="136"/>
    </location>
</feature>
<reference evidence="14 15" key="1">
    <citation type="journal article" date="2016" name="Front. Microbiol.">
        <title>Genomic Resource of Rice Seed Associated Bacteria.</title>
        <authorList>
            <person name="Midha S."/>
            <person name="Bansal K."/>
            <person name="Sharma S."/>
            <person name="Kumar N."/>
            <person name="Patil P.P."/>
            <person name="Chaudhry V."/>
            <person name="Patil P.B."/>
        </authorList>
    </citation>
    <scope>NUCLEOTIDE SEQUENCE [LARGE SCALE GENOMIC DNA]</scope>
    <source>
        <strain evidence="14 15">NS263</strain>
    </source>
</reference>
<evidence type="ECO:0000256" key="5">
    <source>
        <dbReference type="ARBA" id="ARBA00022490"/>
    </source>
</evidence>
<evidence type="ECO:0000256" key="4">
    <source>
        <dbReference type="ARBA" id="ARBA00012086"/>
    </source>
</evidence>
<gene>
    <name evidence="12" type="primary">dapA</name>
    <name evidence="14" type="ORF">NS263_06615</name>
</gene>
<dbReference type="InterPro" id="IPR005263">
    <property type="entry name" value="DapA"/>
</dbReference>
<feature type="site" description="Part of a proton relay during catalysis" evidence="12">
    <location>
        <position position="47"/>
    </location>
</feature>
<dbReference type="Pfam" id="PF00701">
    <property type="entry name" value="DHDPS"/>
    <property type="match status" value="1"/>
</dbReference>
<evidence type="ECO:0000256" key="10">
    <source>
        <dbReference type="ARBA" id="ARBA00023270"/>
    </source>
</evidence>
<feature type="active site" description="Schiff-base intermediate with substrate" evidence="12">
    <location>
        <position position="164"/>
    </location>
</feature>
<dbReference type="RefSeq" id="WP_058728490.1">
    <property type="nucleotide sequence ID" value="NZ_LDRB01000027.1"/>
</dbReference>
<sequence>MTTTIRGSIHALVTPFHDDESLNLDQMRVHTDRAVRAGADGVFCLGTNGEFFQQTEDERLAVLEAVVDATAGRVPVYGGAGAAGTKETVRIAQRMQAAGADVLSVITPYFAAASQDELYRHFATVAEAVDIPVLIYNIPARTGNTITPATIARLAELDTIAGVKDSSGNFDAILQVIELTDPEHFAVLAGTDSLVLPTLQAGGAGGITAVANVYPRTMVEIFRRWAAGDLEGARAAQASIRSLRNLFALGNPNTIVKAATNAAGEAVGPCRAPFNLLGDAALAKIAETVRADQAAGLG</sequence>
<comment type="caution">
    <text evidence="14">The sequence shown here is derived from an EMBL/GenBank/DDBJ whole genome shotgun (WGS) entry which is preliminary data.</text>
</comment>
<protein>
    <recommendedName>
        <fullName evidence="4 12">4-hydroxy-tetrahydrodipicolinate synthase</fullName>
        <shortName evidence="12">HTPA synthase</shortName>
        <ecNumber evidence="4 12">4.3.3.7</ecNumber>
    </recommendedName>
</protein>
<comment type="function">
    <text evidence="1 12">Catalyzes the condensation of (S)-aspartate-beta-semialdehyde [(S)-ASA] and pyruvate to 4-hydroxy-tetrahydrodipicolinate (HTPA).</text>
</comment>
<dbReference type="InterPro" id="IPR020625">
    <property type="entry name" value="Schiff_base-form_aldolases_AS"/>
</dbReference>
<accession>A0ABR5S719</accession>
<evidence type="ECO:0000256" key="3">
    <source>
        <dbReference type="ARBA" id="ARBA00007592"/>
    </source>
</evidence>
<dbReference type="EMBL" id="LDRB01000027">
    <property type="protein sequence ID" value="KTR40726.1"/>
    <property type="molecule type" value="Genomic_DNA"/>
</dbReference>
<dbReference type="PANTHER" id="PTHR12128">
    <property type="entry name" value="DIHYDRODIPICOLINATE SYNTHASE"/>
    <property type="match status" value="1"/>
</dbReference>
<dbReference type="PANTHER" id="PTHR12128:SF66">
    <property type="entry name" value="4-HYDROXY-2-OXOGLUTARATE ALDOLASE, MITOCHONDRIAL"/>
    <property type="match status" value="1"/>
</dbReference>
<comment type="catalytic activity">
    <reaction evidence="11 12">
        <text>L-aspartate 4-semialdehyde + pyruvate = (2S,4S)-4-hydroxy-2,3,4,5-tetrahydrodipicolinate + H2O + H(+)</text>
        <dbReference type="Rhea" id="RHEA:34171"/>
        <dbReference type="ChEBI" id="CHEBI:15361"/>
        <dbReference type="ChEBI" id="CHEBI:15377"/>
        <dbReference type="ChEBI" id="CHEBI:15378"/>
        <dbReference type="ChEBI" id="CHEBI:67139"/>
        <dbReference type="ChEBI" id="CHEBI:537519"/>
        <dbReference type="EC" id="4.3.3.7"/>
    </reaction>
</comment>
<evidence type="ECO:0000256" key="8">
    <source>
        <dbReference type="ARBA" id="ARBA00023154"/>
    </source>
</evidence>
<feature type="binding site" evidence="12">
    <location>
        <position position="207"/>
    </location>
    <ligand>
        <name>pyruvate</name>
        <dbReference type="ChEBI" id="CHEBI:15361"/>
    </ligand>
</feature>
<keyword evidence="8 12" id="KW-0457">Lysine biosynthesis</keyword>
<dbReference type="PROSITE" id="PS00666">
    <property type="entry name" value="DHDPS_2"/>
    <property type="match status" value="1"/>
</dbReference>
<comment type="subcellular location">
    <subcellularLocation>
        <location evidence="12">Cytoplasm</location>
    </subcellularLocation>
</comment>
<evidence type="ECO:0000256" key="11">
    <source>
        <dbReference type="ARBA" id="ARBA00047836"/>
    </source>
</evidence>
<comment type="similarity">
    <text evidence="3 12 13">Belongs to the DapA family.</text>
</comment>
<evidence type="ECO:0000256" key="2">
    <source>
        <dbReference type="ARBA" id="ARBA00005120"/>
    </source>
</evidence>
<dbReference type="InterPro" id="IPR002220">
    <property type="entry name" value="DapA-like"/>
</dbReference>
<evidence type="ECO:0000256" key="1">
    <source>
        <dbReference type="ARBA" id="ARBA00003294"/>
    </source>
</evidence>
<keyword evidence="7 12" id="KW-0220">Diaminopimelate biosynthesis</keyword>
<proteinExistence type="inferred from homology"/>
<keyword evidence="10 12" id="KW-0704">Schiff base</keyword>
<dbReference type="HAMAP" id="MF_00418">
    <property type="entry name" value="DapA"/>
    <property type="match status" value="1"/>
</dbReference>
<keyword evidence="15" id="KW-1185">Reference proteome</keyword>